<dbReference type="InterPro" id="IPR006710">
    <property type="entry name" value="Glyco_hydro_43"/>
</dbReference>
<dbReference type="Pfam" id="PF04616">
    <property type="entry name" value="Glyco_hydro_43"/>
    <property type="match status" value="1"/>
</dbReference>
<dbReference type="GO" id="GO:0004553">
    <property type="term" value="F:hydrolase activity, hydrolyzing O-glycosyl compounds"/>
    <property type="evidence" value="ECO:0007669"/>
    <property type="project" value="InterPro"/>
</dbReference>
<feature type="chain" id="PRO_5034695684" evidence="4">
    <location>
        <begin position="20"/>
        <end position="88"/>
    </location>
</feature>
<gene>
    <name evidence="5" type="ORF">CPLU01_09003</name>
</gene>
<comment type="similarity">
    <text evidence="1">Belongs to the glycosyl hydrolase 43 family.</text>
</comment>
<dbReference type="PANTHER" id="PTHR42812:SF17">
    <property type="entry name" value="BETA-XYLOSIDASE C-TERMINAL CONCANAVALIN A-LIKE DOMAIN-CONTAINING PROTEIN-RELATED"/>
    <property type="match status" value="1"/>
</dbReference>
<dbReference type="InterPro" id="IPR051795">
    <property type="entry name" value="Glycosyl_Hydrlase_43"/>
</dbReference>
<evidence type="ECO:0000256" key="2">
    <source>
        <dbReference type="ARBA" id="ARBA00022801"/>
    </source>
</evidence>
<dbReference type="EMBL" id="WIGO01000136">
    <property type="protein sequence ID" value="KAF6827534.1"/>
    <property type="molecule type" value="Genomic_DNA"/>
</dbReference>
<dbReference type="PANTHER" id="PTHR42812">
    <property type="entry name" value="BETA-XYLOSIDASE"/>
    <property type="match status" value="1"/>
</dbReference>
<reference evidence="5" key="1">
    <citation type="journal article" date="2020" name="Phytopathology">
        <title>Genome Sequence Resources of Colletotrichum truncatum, C. plurivorum, C. musicola, and C. sojae: Four Species Pathogenic to Soybean (Glycine max).</title>
        <authorList>
            <person name="Rogerio F."/>
            <person name="Boufleur T.R."/>
            <person name="Ciampi-Guillardi M."/>
            <person name="Sukno S.A."/>
            <person name="Thon M.R."/>
            <person name="Massola Junior N.S."/>
            <person name="Baroncelli R."/>
        </authorList>
    </citation>
    <scope>NUCLEOTIDE SEQUENCE</scope>
    <source>
        <strain evidence="5">LFN00145</strain>
    </source>
</reference>
<evidence type="ECO:0000313" key="5">
    <source>
        <dbReference type="EMBL" id="KAF6827534.1"/>
    </source>
</evidence>
<dbReference type="Gene3D" id="2.115.10.20">
    <property type="entry name" value="Glycosyl hydrolase domain, family 43"/>
    <property type="match status" value="1"/>
</dbReference>
<protein>
    <submittedName>
        <fullName evidence="5">Arabinofuranosidase</fullName>
    </submittedName>
</protein>
<sequence>MKFLPTLFSIAAALGGIVSTSTPNSTFINPVLPGWHSDPSCIRVDDTFYCTISTFVAFPGLPVYASKDLVNWRFQSHAWNRDAQIPRT</sequence>
<evidence type="ECO:0000256" key="4">
    <source>
        <dbReference type="SAM" id="SignalP"/>
    </source>
</evidence>
<dbReference type="SUPFAM" id="SSF75005">
    <property type="entry name" value="Arabinanase/levansucrase/invertase"/>
    <property type="match status" value="1"/>
</dbReference>
<feature type="non-terminal residue" evidence="5">
    <location>
        <position position="88"/>
    </location>
</feature>
<name>A0A8H6K9T5_9PEZI</name>
<keyword evidence="3" id="KW-0326">Glycosidase</keyword>
<evidence type="ECO:0000256" key="1">
    <source>
        <dbReference type="ARBA" id="ARBA00009865"/>
    </source>
</evidence>
<proteinExistence type="inferred from homology"/>
<dbReference type="Proteomes" id="UP000654918">
    <property type="component" value="Unassembled WGS sequence"/>
</dbReference>
<accession>A0A8H6K9T5</accession>
<evidence type="ECO:0000313" key="6">
    <source>
        <dbReference type="Proteomes" id="UP000654918"/>
    </source>
</evidence>
<keyword evidence="4" id="KW-0732">Signal</keyword>
<comment type="caution">
    <text evidence="5">The sequence shown here is derived from an EMBL/GenBank/DDBJ whole genome shotgun (WGS) entry which is preliminary data.</text>
</comment>
<dbReference type="InterPro" id="IPR023296">
    <property type="entry name" value="Glyco_hydro_beta-prop_sf"/>
</dbReference>
<dbReference type="AlphaFoldDB" id="A0A8H6K9T5"/>
<keyword evidence="6" id="KW-1185">Reference proteome</keyword>
<keyword evidence="2" id="KW-0378">Hydrolase</keyword>
<evidence type="ECO:0000256" key="3">
    <source>
        <dbReference type="ARBA" id="ARBA00023295"/>
    </source>
</evidence>
<organism evidence="5 6">
    <name type="scientific">Colletotrichum plurivorum</name>
    <dbReference type="NCBI Taxonomy" id="2175906"/>
    <lineage>
        <taxon>Eukaryota</taxon>
        <taxon>Fungi</taxon>
        <taxon>Dikarya</taxon>
        <taxon>Ascomycota</taxon>
        <taxon>Pezizomycotina</taxon>
        <taxon>Sordariomycetes</taxon>
        <taxon>Hypocreomycetidae</taxon>
        <taxon>Glomerellales</taxon>
        <taxon>Glomerellaceae</taxon>
        <taxon>Colletotrichum</taxon>
        <taxon>Colletotrichum orchidearum species complex</taxon>
    </lineage>
</organism>
<feature type="signal peptide" evidence="4">
    <location>
        <begin position="1"/>
        <end position="19"/>
    </location>
</feature>
<dbReference type="GO" id="GO:0005975">
    <property type="term" value="P:carbohydrate metabolic process"/>
    <property type="evidence" value="ECO:0007669"/>
    <property type="project" value="InterPro"/>
</dbReference>